<dbReference type="GO" id="GO:0005886">
    <property type="term" value="C:plasma membrane"/>
    <property type="evidence" value="ECO:0007669"/>
    <property type="project" value="UniProtKB-SubCell"/>
</dbReference>
<keyword evidence="11 18" id="KW-1133">Transmembrane helix</keyword>
<dbReference type="AlphaFoldDB" id="W6M0Y7"/>
<dbReference type="SUPFAM" id="SSF47226">
    <property type="entry name" value="Histidine-containing phosphotransfer domain, HPT domain"/>
    <property type="match status" value="1"/>
</dbReference>
<evidence type="ECO:0000256" key="6">
    <source>
        <dbReference type="ARBA" id="ARBA00022679"/>
    </source>
</evidence>
<keyword evidence="13 18" id="KW-0472">Membrane</keyword>
<dbReference type="PROSITE" id="PS50109">
    <property type="entry name" value="HIS_KIN"/>
    <property type="match status" value="1"/>
</dbReference>
<dbReference type="InterPro" id="IPR003594">
    <property type="entry name" value="HATPase_dom"/>
</dbReference>
<keyword evidence="12" id="KW-0902">Two-component regulatory system</keyword>
<dbReference type="SUPFAM" id="SSF47384">
    <property type="entry name" value="Homodimeric domain of signal transducing histidine kinase"/>
    <property type="match status" value="1"/>
</dbReference>
<dbReference type="EMBL" id="CBTJ020000002">
    <property type="protein sequence ID" value="CDI01021.1"/>
    <property type="molecule type" value="Genomic_DNA"/>
</dbReference>
<dbReference type="OrthoDB" id="5555669at2"/>
<keyword evidence="6" id="KW-0808">Transferase</keyword>
<evidence type="ECO:0000256" key="9">
    <source>
        <dbReference type="ARBA" id="ARBA00022777"/>
    </source>
</evidence>
<dbReference type="SMART" id="SM00387">
    <property type="entry name" value="HATPase_c"/>
    <property type="match status" value="1"/>
</dbReference>
<dbReference type="InterPro" id="IPR036097">
    <property type="entry name" value="HisK_dim/P_sf"/>
</dbReference>
<evidence type="ECO:0000259" key="22">
    <source>
        <dbReference type="PROSITE" id="PS50894"/>
    </source>
</evidence>
<dbReference type="PROSITE" id="PS50885">
    <property type="entry name" value="HAMP"/>
    <property type="match status" value="1"/>
</dbReference>
<dbReference type="FunFam" id="3.30.565.10:FF:000010">
    <property type="entry name" value="Sensor histidine kinase RcsC"/>
    <property type="match status" value="1"/>
</dbReference>
<dbReference type="Pfam" id="PF17152">
    <property type="entry name" value="CHASE8"/>
    <property type="match status" value="1"/>
</dbReference>
<keyword evidence="5 17" id="KW-0597">Phosphoprotein</keyword>
<dbReference type="PANTHER" id="PTHR45339">
    <property type="entry name" value="HYBRID SIGNAL TRANSDUCTION HISTIDINE KINASE J"/>
    <property type="match status" value="1"/>
</dbReference>
<feature type="domain" description="HAMP" evidence="21">
    <location>
        <begin position="205"/>
        <end position="258"/>
    </location>
</feature>
<evidence type="ECO:0000256" key="14">
    <source>
        <dbReference type="ARBA" id="ARBA00064003"/>
    </source>
</evidence>
<keyword evidence="24" id="KW-1185">Reference proteome</keyword>
<evidence type="ECO:0000259" key="20">
    <source>
        <dbReference type="PROSITE" id="PS50110"/>
    </source>
</evidence>
<dbReference type="SMART" id="SM00304">
    <property type="entry name" value="HAMP"/>
    <property type="match status" value="1"/>
</dbReference>
<comment type="subunit">
    <text evidence="14">At low DSF concentrations, interacts with RpfF.</text>
</comment>
<feature type="modified residue" description="4-aspartylphosphate" evidence="17">
    <location>
        <position position="752"/>
    </location>
</feature>
<dbReference type="Gene3D" id="6.10.340.10">
    <property type="match status" value="1"/>
</dbReference>
<dbReference type="InterPro" id="IPR003661">
    <property type="entry name" value="HisK_dim/P_dom"/>
</dbReference>
<feature type="domain" description="Histidine kinase" evidence="19">
    <location>
        <begin position="312"/>
        <end position="532"/>
    </location>
</feature>
<dbReference type="InterPro" id="IPR004358">
    <property type="entry name" value="Sig_transdc_His_kin-like_C"/>
</dbReference>
<comment type="subcellular location">
    <subcellularLocation>
        <location evidence="2">Cell membrane</location>
        <topology evidence="2">Multi-pass membrane protein</topology>
    </subcellularLocation>
</comment>
<dbReference type="GO" id="GO:0000155">
    <property type="term" value="F:phosphorelay sensor kinase activity"/>
    <property type="evidence" value="ECO:0007669"/>
    <property type="project" value="InterPro"/>
</dbReference>
<dbReference type="InterPro" id="IPR036890">
    <property type="entry name" value="HATPase_C_sf"/>
</dbReference>
<evidence type="ECO:0000259" key="21">
    <source>
        <dbReference type="PROSITE" id="PS50885"/>
    </source>
</evidence>
<dbReference type="PROSITE" id="PS50894">
    <property type="entry name" value="HPT"/>
    <property type="match status" value="1"/>
</dbReference>
<evidence type="ECO:0000256" key="18">
    <source>
        <dbReference type="SAM" id="Phobius"/>
    </source>
</evidence>
<dbReference type="PRINTS" id="PR00344">
    <property type="entry name" value="BCTRLSENSOR"/>
</dbReference>
<dbReference type="Pfam" id="PF00072">
    <property type="entry name" value="Response_reg"/>
    <property type="match status" value="2"/>
</dbReference>
<dbReference type="GO" id="GO:0005524">
    <property type="term" value="F:ATP binding"/>
    <property type="evidence" value="ECO:0007669"/>
    <property type="project" value="UniProtKB-KW"/>
</dbReference>
<keyword evidence="7 18" id="KW-0812">Transmembrane</keyword>
<evidence type="ECO:0000256" key="10">
    <source>
        <dbReference type="ARBA" id="ARBA00022840"/>
    </source>
</evidence>
<reference evidence="23" key="2">
    <citation type="submission" date="2014-03" db="EMBL/GenBank/DDBJ databases">
        <title>Candidatus Competibacter-lineage genomes retrieved from metagenomes reveal functional metabolic diversity.</title>
        <authorList>
            <person name="McIlroy S.J."/>
            <person name="Albertsen M."/>
            <person name="Andresen E.K."/>
            <person name="Saunders A.M."/>
            <person name="Kristiansen R."/>
            <person name="Stokholm-Bjerregaard M."/>
            <person name="Nielsen K.L."/>
            <person name="Nielsen P.H."/>
        </authorList>
    </citation>
    <scope>NUCLEOTIDE SEQUENCE</scope>
    <source>
        <strain evidence="23">Run_A_D11</strain>
    </source>
</reference>
<comment type="caution">
    <text evidence="17">Lacks conserved residue(s) required for the propagation of feature annotation.</text>
</comment>
<evidence type="ECO:0000313" key="23">
    <source>
        <dbReference type="EMBL" id="CDI01021.1"/>
    </source>
</evidence>
<dbReference type="Pfam" id="PF00512">
    <property type="entry name" value="HisKA"/>
    <property type="match status" value="1"/>
</dbReference>
<dbReference type="CDD" id="cd00082">
    <property type="entry name" value="HisKA"/>
    <property type="match status" value="1"/>
</dbReference>
<evidence type="ECO:0000256" key="7">
    <source>
        <dbReference type="ARBA" id="ARBA00022692"/>
    </source>
</evidence>
<evidence type="ECO:0000256" key="5">
    <source>
        <dbReference type="ARBA" id="ARBA00022553"/>
    </source>
</evidence>
<proteinExistence type="predicted"/>
<dbReference type="CDD" id="cd00088">
    <property type="entry name" value="HPT"/>
    <property type="match status" value="1"/>
</dbReference>
<comment type="caution">
    <text evidence="23">The sequence shown here is derived from an EMBL/GenBank/DDBJ whole genome shotgun (WGS) entry which is preliminary data.</text>
</comment>
<evidence type="ECO:0000256" key="17">
    <source>
        <dbReference type="PROSITE-ProRule" id="PRU00169"/>
    </source>
</evidence>
<dbReference type="RefSeq" id="WP_071243951.1">
    <property type="nucleotide sequence ID" value="NZ_CBTJ020000002.1"/>
</dbReference>
<evidence type="ECO:0000313" key="24">
    <source>
        <dbReference type="Proteomes" id="UP000035760"/>
    </source>
</evidence>
<dbReference type="PROSITE" id="PS50110">
    <property type="entry name" value="RESPONSE_REGULATORY"/>
    <property type="match status" value="2"/>
</dbReference>
<dbReference type="CDD" id="cd17546">
    <property type="entry name" value="REC_hyHK_CKI1_RcsC-like"/>
    <property type="match status" value="1"/>
</dbReference>
<dbReference type="Pfam" id="PF02518">
    <property type="entry name" value="HATPase_c"/>
    <property type="match status" value="1"/>
</dbReference>
<dbReference type="InterPro" id="IPR008207">
    <property type="entry name" value="Sig_transdc_His_kin_Hpt_dom"/>
</dbReference>
<dbReference type="Gene3D" id="1.10.287.130">
    <property type="match status" value="1"/>
</dbReference>
<evidence type="ECO:0000256" key="1">
    <source>
        <dbReference type="ARBA" id="ARBA00000085"/>
    </source>
</evidence>
<feature type="domain" description="HPt" evidence="22">
    <location>
        <begin position="874"/>
        <end position="972"/>
    </location>
</feature>
<dbReference type="InterPro" id="IPR005467">
    <property type="entry name" value="His_kinase_dom"/>
</dbReference>
<feature type="modified residue" description="Phosphohistidine" evidence="16">
    <location>
        <position position="913"/>
    </location>
</feature>
<keyword evidence="9 23" id="KW-0418">Kinase</keyword>
<dbReference type="SMART" id="SM00388">
    <property type="entry name" value="HisKA"/>
    <property type="match status" value="1"/>
</dbReference>
<reference evidence="23" key="1">
    <citation type="submission" date="2013-07" db="EMBL/GenBank/DDBJ databases">
        <authorList>
            <person name="McIlroy S."/>
        </authorList>
    </citation>
    <scope>NUCLEOTIDE SEQUENCE [LARGE SCALE GENOMIC DNA]</scope>
    <source>
        <strain evidence="23">Run_A_D11</strain>
    </source>
</reference>
<dbReference type="SMART" id="SM00073">
    <property type="entry name" value="HPT"/>
    <property type="match status" value="1"/>
</dbReference>
<dbReference type="InterPro" id="IPR033417">
    <property type="entry name" value="CHASE8"/>
</dbReference>
<name>W6M0Y7_9GAMM</name>
<dbReference type="Proteomes" id="UP000035760">
    <property type="component" value="Unassembled WGS sequence"/>
</dbReference>
<sequence length="981" mass="106815">MSPFDRLSLKNKLMAVMLLTSALVLLAVGVALVVNESFSQRKIARSQLITLADIIGANVASALLFNDLKAAEQNLAALRARSDVPYAVIDDPKENMLAEYRAPGLTDQQREQIRRWEREIEGDYAQQGPKAGQLVLGGSPMLGFGGQMLAVRMPIEQEGQALGYIEIYSDLRELSASLNRYYWIIAGLMGVSLLLAALLAARLQRVISEPILGLRMAMGAITDTRDYSVRVPRISEDDLGALVDGFNDMLVQIQQRDADLAGYNARLEQEVAARTDELSRANTELHHVVRELSLAKERAEAVSQAKSQFLANMSHEIRTPMNGILGMTDLLLGAELPARQREFAKIIKQSGTTLLRIINEVLDFSKIEAGKLDLETINFPLRSLLEEAVILFAESAQRKGLEFLCALPSEMLWVRGDPVRFRQIVSNLLGNAIKFTEQGEVVLRLTVLDTQPGYYQLRLAVSDTGIGIPALEQERIFNAFDQADGSMTRKYGGTGLGLTIARQLAELMNGAISVSSVEGQGSTFTFVLLMDRVQGAPAEPQESGQFQGVRALVVDDHATSRQILCDDLLAWGIRAESASSGEAALTQLQSAVAAVDPYTVAFVGERLGGMTGAELALAVRANPKLHATRLLLLSRLMTQNVPCEKILEAGFDQQLHKPVLKAQLRECLQRLLTNVGDGSVVALDAARREDTRPNLPAYQRKRILLVEDNPVNQAVASATLTQFHCVVDIANHGQEALDILAHDHTYDLVFMDCQMPVMDGFHATEMIRAREQRAAELGQPLRRVPIIALTAHAISGDRDRCLQVGMDDYLSKPLAREDLIAVLDRWLRPTLASPVAVTEQAPLLDAAPVAADTLMSSLDRDALNKIYALERGGATGLVARLIELYLRESPPLIEALKQADQAGDLAALGAAAHTLKSSSANVGAMKLRALSAELERQARARAVEDAAAGQVEAIEQEFAAVQVLLRRELTVGGDNISGAPG</sequence>
<dbReference type="Pfam" id="PF01627">
    <property type="entry name" value="Hpt"/>
    <property type="match status" value="1"/>
</dbReference>
<dbReference type="InterPro" id="IPR003660">
    <property type="entry name" value="HAMP_dom"/>
</dbReference>
<dbReference type="InterPro" id="IPR011006">
    <property type="entry name" value="CheY-like_superfamily"/>
</dbReference>
<dbReference type="FunFam" id="1.10.287.130:FF:000002">
    <property type="entry name" value="Two-component osmosensing histidine kinase"/>
    <property type="match status" value="1"/>
</dbReference>
<feature type="transmembrane region" description="Helical" evidence="18">
    <location>
        <begin position="181"/>
        <end position="201"/>
    </location>
</feature>
<keyword evidence="10" id="KW-0067">ATP-binding</keyword>
<dbReference type="InterPro" id="IPR001789">
    <property type="entry name" value="Sig_transdc_resp-reg_receiver"/>
</dbReference>
<evidence type="ECO:0000256" key="3">
    <source>
        <dbReference type="ARBA" id="ARBA00012438"/>
    </source>
</evidence>
<dbReference type="Gene3D" id="3.30.565.10">
    <property type="entry name" value="Histidine kinase-like ATPase, C-terminal domain"/>
    <property type="match status" value="1"/>
</dbReference>
<organism evidence="23 24">
    <name type="scientific">Candidatus Competibacter denitrificans Run_A_D11</name>
    <dbReference type="NCBI Taxonomy" id="1400863"/>
    <lineage>
        <taxon>Bacteria</taxon>
        <taxon>Pseudomonadati</taxon>
        <taxon>Pseudomonadota</taxon>
        <taxon>Gammaproteobacteria</taxon>
        <taxon>Candidatus Competibacteraceae</taxon>
        <taxon>Candidatus Competibacter</taxon>
    </lineage>
</organism>
<evidence type="ECO:0000256" key="12">
    <source>
        <dbReference type="ARBA" id="ARBA00023012"/>
    </source>
</evidence>
<evidence type="ECO:0000256" key="15">
    <source>
        <dbReference type="ARBA" id="ARBA00068150"/>
    </source>
</evidence>
<keyword evidence="8" id="KW-0547">Nucleotide-binding</keyword>
<dbReference type="SUPFAM" id="SSF55874">
    <property type="entry name" value="ATPase domain of HSP90 chaperone/DNA topoisomerase II/histidine kinase"/>
    <property type="match status" value="1"/>
</dbReference>
<dbReference type="PANTHER" id="PTHR45339:SF1">
    <property type="entry name" value="HYBRID SIGNAL TRANSDUCTION HISTIDINE KINASE J"/>
    <property type="match status" value="1"/>
</dbReference>
<dbReference type="Gene3D" id="1.20.120.160">
    <property type="entry name" value="HPT domain"/>
    <property type="match status" value="1"/>
</dbReference>
<evidence type="ECO:0000256" key="2">
    <source>
        <dbReference type="ARBA" id="ARBA00004651"/>
    </source>
</evidence>
<dbReference type="EC" id="2.7.13.3" evidence="3"/>
<dbReference type="STRING" id="1400863.BN873_100033"/>
<feature type="domain" description="Response regulatory" evidence="20">
    <location>
        <begin position="550"/>
        <end position="672"/>
    </location>
</feature>
<evidence type="ECO:0000256" key="11">
    <source>
        <dbReference type="ARBA" id="ARBA00022989"/>
    </source>
</evidence>
<evidence type="ECO:0000259" key="19">
    <source>
        <dbReference type="PROSITE" id="PS50109"/>
    </source>
</evidence>
<evidence type="ECO:0000256" key="16">
    <source>
        <dbReference type="PROSITE-ProRule" id="PRU00110"/>
    </source>
</evidence>
<gene>
    <name evidence="23" type="ORF">BN873_100033</name>
</gene>
<dbReference type="CDD" id="cd06225">
    <property type="entry name" value="HAMP"/>
    <property type="match status" value="1"/>
</dbReference>
<accession>W6M0Y7</accession>
<evidence type="ECO:0000256" key="13">
    <source>
        <dbReference type="ARBA" id="ARBA00023136"/>
    </source>
</evidence>
<dbReference type="InterPro" id="IPR036641">
    <property type="entry name" value="HPT_dom_sf"/>
</dbReference>
<dbReference type="SMART" id="SM00448">
    <property type="entry name" value="REC"/>
    <property type="match status" value="2"/>
</dbReference>
<keyword evidence="4" id="KW-1003">Cell membrane</keyword>
<evidence type="ECO:0000256" key="4">
    <source>
        <dbReference type="ARBA" id="ARBA00022475"/>
    </source>
</evidence>
<protein>
    <recommendedName>
        <fullName evidence="15">Sensory/regulatory protein RpfC</fullName>
        <ecNumber evidence="3">2.7.13.3</ecNumber>
    </recommendedName>
</protein>
<comment type="catalytic activity">
    <reaction evidence="1">
        <text>ATP + protein L-histidine = ADP + protein N-phospho-L-histidine.</text>
        <dbReference type="EC" id="2.7.13.3"/>
    </reaction>
</comment>
<dbReference type="Gene3D" id="3.40.50.2300">
    <property type="match status" value="2"/>
</dbReference>
<evidence type="ECO:0000256" key="8">
    <source>
        <dbReference type="ARBA" id="ARBA00022741"/>
    </source>
</evidence>
<feature type="domain" description="Response regulatory" evidence="20">
    <location>
        <begin position="702"/>
        <end position="827"/>
    </location>
</feature>
<dbReference type="SUPFAM" id="SSF52172">
    <property type="entry name" value="CheY-like"/>
    <property type="match status" value="2"/>
</dbReference>
<dbReference type="CDD" id="cd16922">
    <property type="entry name" value="HATPase_EvgS-ArcB-TorS-like"/>
    <property type="match status" value="1"/>
</dbReference>